<dbReference type="Pfam" id="PF14305">
    <property type="entry name" value="ATPgrasp_TupA"/>
    <property type="match status" value="1"/>
</dbReference>
<dbReference type="InterPro" id="IPR029465">
    <property type="entry name" value="ATPgrasp_TupA"/>
</dbReference>
<dbReference type="EMBL" id="JAYGII010000021">
    <property type="protein sequence ID" value="MEA5446115.1"/>
    <property type="molecule type" value="Genomic_DNA"/>
</dbReference>
<dbReference type="SUPFAM" id="SSF56059">
    <property type="entry name" value="Glutathione synthetase ATP-binding domain-like"/>
    <property type="match status" value="1"/>
</dbReference>
<accession>A0AAP6MLM4</accession>
<gene>
    <name evidence="1" type="ORF">VCB98_09815</name>
</gene>
<evidence type="ECO:0000313" key="2">
    <source>
        <dbReference type="Proteomes" id="UP001302316"/>
    </source>
</evidence>
<dbReference type="AlphaFoldDB" id="A0AAP6MLM4"/>
<protein>
    <submittedName>
        <fullName evidence="1">ATP-grasp fold amidoligase family protein</fullName>
    </submittedName>
</protein>
<dbReference type="Proteomes" id="UP001302316">
    <property type="component" value="Unassembled WGS sequence"/>
</dbReference>
<sequence length="279" mass="33070">MDRALGFPRERRRFRRRHGYPPNLRQPRSFNEKIVWRKLFDRNPDFVRVADKVEVRDYLCEVLGRDQAEPHLVPLQQVCERAEELQLDQLTRPCVIKPSHSSGRVMFLRGDDHEPGSKAVQAQCNQWLREYDYGIRRHEWVYTCLQPRIMVEELLDDGSGQAPPDYKFFVFHGRLEMVHVDLDRFQGHRRSVFDRDWRHLDLEYEFPRGPDLPRPSGFDTMRDLAERAAAGFDFMRVDLYNIDGHIYFGELTCYPASGRGHFSPTDFDFQLGSKWRIPA</sequence>
<dbReference type="RefSeq" id="WP_346052132.1">
    <property type="nucleotide sequence ID" value="NZ_JAYGII010000021.1"/>
</dbReference>
<evidence type="ECO:0000313" key="1">
    <source>
        <dbReference type="EMBL" id="MEA5446115.1"/>
    </source>
</evidence>
<keyword evidence="2" id="KW-1185">Reference proteome</keyword>
<proteinExistence type="predicted"/>
<name>A0AAP6MLM4_9GAMM</name>
<comment type="caution">
    <text evidence="1">The sequence shown here is derived from an EMBL/GenBank/DDBJ whole genome shotgun (WGS) entry which is preliminary data.</text>
</comment>
<organism evidence="1 2">
    <name type="scientific">Natronospira elongata</name>
    <dbReference type="NCBI Taxonomy" id="3110268"/>
    <lineage>
        <taxon>Bacteria</taxon>
        <taxon>Pseudomonadati</taxon>
        <taxon>Pseudomonadota</taxon>
        <taxon>Gammaproteobacteria</taxon>
        <taxon>Natronospirales</taxon>
        <taxon>Natronospiraceae</taxon>
        <taxon>Natronospira</taxon>
    </lineage>
</organism>
<reference evidence="1 2" key="1">
    <citation type="submission" date="2023-12" db="EMBL/GenBank/DDBJ databases">
        <title>Whole-genome sequencing of halo(alkali)philic microorganisms from hypersaline lakes.</title>
        <authorList>
            <person name="Sorokin D.Y."/>
            <person name="Merkel A.Y."/>
            <person name="Messina E."/>
            <person name="Yakimov M."/>
        </authorList>
    </citation>
    <scope>NUCLEOTIDE SEQUENCE [LARGE SCALE GENOMIC DNA]</scope>
    <source>
        <strain evidence="1 2">AB-CW1</strain>
    </source>
</reference>